<proteinExistence type="predicted"/>
<dbReference type="InterPro" id="IPR050678">
    <property type="entry name" value="DNA_Partitioning_ATPase"/>
</dbReference>
<evidence type="ECO:0000313" key="2">
    <source>
        <dbReference type="EMBL" id="CAB4566319.1"/>
    </source>
</evidence>
<evidence type="ECO:0000259" key="1">
    <source>
        <dbReference type="Pfam" id="PF13614"/>
    </source>
</evidence>
<name>A0A6J6DTJ8_9ZZZZ</name>
<dbReference type="InterPro" id="IPR025669">
    <property type="entry name" value="AAA_dom"/>
</dbReference>
<dbReference type="PANTHER" id="PTHR13696:SF52">
    <property type="entry name" value="PARA FAMILY PROTEIN CT_582"/>
    <property type="match status" value="1"/>
</dbReference>
<dbReference type="SUPFAM" id="SSF52540">
    <property type="entry name" value="P-loop containing nucleoside triphosphate hydrolases"/>
    <property type="match status" value="1"/>
</dbReference>
<dbReference type="AlphaFoldDB" id="A0A6J6DTJ8"/>
<gene>
    <name evidence="2" type="ORF">UFOPK1495_01794</name>
    <name evidence="3" type="ORF">UFOPK1711_01892</name>
</gene>
<organism evidence="2">
    <name type="scientific">freshwater metagenome</name>
    <dbReference type="NCBI Taxonomy" id="449393"/>
    <lineage>
        <taxon>unclassified sequences</taxon>
        <taxon>metagenomes</taxon>
        <taxon>ecological metagenomes</taxon>
    </lineage>
</organism>
<reference evidence="2" key="1">
    <citation type="submission" date="2020-05" db="EMBL/GenBank/DDBJ databases">
        <authorList>
            <person name="Chiriac C."/>
            <person name="Salcher M."/>
            <person name="Ghai R."/>
            <person name="Kavagutti S V."/>
        </authorList>
    </citation>
    <scope>NUCLEOTIDE SEQUENCE</scope>
</reference>
<dbReference type="EMBL" id="CAEZTR010000187">
    <property type="protein sequence ID" value="CAB4592286.1"/>
    <property type="molecule type" value="Genomic_DNA"/>
</dbReference>
<feature type="domain" description="AAA" evidence="1">
    <location>
        <begin position="1"/>
        <end position="165"/>
    </location>
</feature>
<protein>
    <submittedName>
        <fullName evidence="2">Unannotated protein</fullName>
    </submittedName>
</protein>
<sequence length="248" mass="27896">MKVLATYNIKGGVGKTATAVNLAHVAAAHGNRVLVWDLDPQGAATFYFRVKPKVKGGGKAIVRGSLELGDAIKATDFDNLDLVPADFSYRHLDLWLDDAKKPLVRIRRALRQVSEEYDYVFLDCPPSISLTSESVFRAADALLVPTIPTTLSLRTYEQLDRFVEENPDMVRELKILGFFSMVDRHKRLHRRFMSELRTAHPEMLDATIPNSTDIERMGVHREPVGAYGKGSKPARAYEALWSELQTRL</sequence>
<accession>A0A6J6DTJ8</accession>
<evidence type="ECO:0000313" key="3">
    <source>
        <dbReference type="EMBL" id="CAB4592286.1"/>
    </source>
</evidence>
<dbReference type="Pfam" id="PF13614">
    <property type="entry name" value="AAA_31"/>
    <property type="match status" value="1"/>
</dbReference>
<dbReference type="PANTHER" id="PTHR13696">
    <property type="entry name" value="P-LOOP CONTAINING NUCLEOSIDE TRIPHOSPHATE HYDROLASE"/>
    <property type="match status" value="1"/>
</dbReference>
<dbReference type="Gene3D" id="3.40.50.300">
    <property type="entry name" value="P-loop containing nucleotide triphosphate hydrolases"/>
    <property type="match status" value="1"/>
</dbReference>
<dbReference type="CDD" id="cd02042">
    <property type="entry name" value="ParAB_family"/>
    <property type="match status" value="1"/>
</dbReference>
<dbReference type="InterPro" id="IPR027417">
    <property type="entry name" value="P-loop_NTPase"/>
</dbReference>
<dbReference type="EMBL" id="CAEZSU010000265">
    <property type="protein sequence ID" value="CAB4566319.1"/>
    <property type="molecule type" value="Genomic_DNA"/>
</dbReference>